<gene>
    <name evidence="1" type="ORF">BC938DRAFT_474580</name>
</gene>
<reference evidence="1 2" key="1">
    <citation type="journal article" date="2018" name="New Phytol.">
        <title>Phylogenomics of Endogonaceae and evolution of mycorrhizas within Mucoromycota.</title>
        <authorList>
            <person name="Chang Y."/>
            <person name="Desiro A."/>
            <person name="Na H."/>
            <person name="Sandor L."/>
            <person name="Lipzen A."/>
            <person name="Clum A."/>
            <person name="Barry K."/>
            <person name="Grigoriev I.V."/>
            <person name="Martin F.M."/>
            <person name="Stajich J.E."/>
            <person name="Smith M.E."/>
            <person name="Bonito G."/>
            <person name="Spatafora J.W."/>
        </authorList>
    </citation>
    <scope>NUCLEOTIDE SEQUENCE [LARGE SCALE GENOMIC DNA]</scope>
    <source>
        <strain evidence="1 2">AD002</strain>
    </source>
</reference>
<evidence type="ECO:0000313" key="1">
    <source>
        <dbReference type="EMBL" id="RUS23816.1"/>
    </source>
</evidence>
<evidence type="ECO:0000313" key="2">
    <source>
        <dbReference type="Proteomes" id="UP000274822"/>
    </source>
</evidence>
<keyword evidence="2" id="KW-1185">Reference proteome</keyword>
<protein>
    <submittedName>
        <fullName evidence="1">Uncharacterized protein</fullName>
    </submittedName>
</protein>
<dbReference type="EMBL" id="RBNJ01018478">
    <property type="protein sequence ID" value="RUS23816.1"/>
    <property type="molecule type" value="Genomic_DNA"/>
</dbReference>
<name>A0A433Q216_9FUNG</name>
<proteinExistence type="predicted"/>
<comment type="caution">
    <text evidence="1">The sequence shown here is derived from an EMBL/GenBank/DDBJ whole genome shotgun (WGS) entry which is preliminary data.</text>
</comment>
<organism evidence="1 2">
    <name type="scientific">Jimgerdemannia flammicorona</name>
    <dbReference type="NCBI Taxonomy" id="994334"/>
    <lineage>
        <taxon>Eukaryota</taxon>
        <taxon>Fungi</taxon>
        <taxon>Fungi incertae sedis</taxon>
        <taxon>Mucoromycota</taxon>
        <taxon>Mucoromycotina</taxon>
        <taxon>Endogonomycetes</taxon>
        <taxon>Endogonales</taxon>
        <taxon>Endogonaceae</taxon>
        <taxon>Jimgerdemannia</taxon>
    </lineage>
</organism>
<sequence>MGGRTRQTGPR</sequence>
<dbReference type="Proteomes" id="UP000274822">
    <property type="component" value="Unassembled WGS sequence"/>
</dbReference>
<accession>A0A433Q216</accession>